<accession>A0A382VJ80</accession>
<dbReference type="AlphaFoldDB" id="A0A382VJ80"/>
<protein>
    <submittedName>
        <fullName evidence="1">Uncharacterized protein</fullName>
    </submittedName>
</protein>
<reference evidence="1" key="1">
    <citation type="submission" date="2018-05" db="EMBL/GenBank/DDBJ databases">
        <authorList>
            <person name="Lanie J.A."/>
            <person name="Ng W.-L."/>
            <person name="Kazmierczak K.M."/>
            <person name="Andrzejewski T.M."/>
            <person name="Davidsen T.M."/>
            <person name="Wayne K.J."/>
            <person name="Tettelin H."/>
            <person name="Glass J.I."/>
            <person name="Rusch D."/>
            <person name="Podicherti R."/>
            <person name="Tsui H.-C.T."/>
            <person name="Winkler M.E."/>
        </authorList>
    </citation>
    <scope>NUCLEOTIDE SEQUENCE</scope>
</reference>
<dbReference type="EMBL" id="UINC01152405">
    <property type="protein sequence ID" value="SVD46572.1"/>
    <property type="molecule type" value="Genomic_DNA"/>
</dbReference>
<sequence>MSGEQIIAKVINSTHKTQSIKSKTSKVNINNLLSKVRKENNKEKKENYIFLGLICGVVA</sequence>
<feature type="non-terminal residue" evidence="1">
    <location>
        <position position="59"/>
    </location>
</feature>
<name>A0A382VJ80_9ZZZZ</name>
<proteinExistence type="predicted"/>
<evidence type="ECO:0000313" key="1">
    <source>
        <dbReference type="EMBL" id="SVD46572.1"/>
    </source>
</evidence>
<gene>
    <name evidence="1" type="ORF">METZ01_LOCUS399426</name>
</gene>
<organism evidence="1">
    <name type="scientific">marine metagenome</name>
    <dbReference type="NCBI Taxonomy" id="408172"/>
    <lineage>
        <taxon>unclassified sequences</taxon>
        <taxon>metagenomes</taxon>
        <taxon>ecological metagenomes</taxon>
    </lineage>
</organism>